<protein>
    <submittedName>
        <fullName evidence="1">Uncharacterized protein</fullName>
    </submittedName>
</protein>
<name>A0A6C0ERH1_9ZZZZ</name>
<dbReference type="AlphaFoldDB" id="A0A6C0ERH1"/>
<organism evidence="1">
    <name type="scientific">viral metagenome</name>
    <dbReference type="NCBI Taxonomy" id="1070528"/>
    <lineage>
        <taxon>unclassified sequences</taxon>
        <taxon>metagenomes</taxon>
        <taxon>organismal metagenomes</taxon>
    </lineage>
</organism>
<evidence type="ECO:0000313" key="1">
    <source>
        <dbReference type="EMBL" id="QHT31627.1"/>
    </source>
</evidence>
<accession>A0A6C0ERH1</accession>
<reference evidence="1" key="1">
    <citation type="journal article" date="2020" name="Nature">
        <title>Giant virus diversity and host interactions through global metagenomics.</title>
        <authorList>
            <person name="Schulz F."/>
            <person name="Roux S."/>
            <person name="Paez-Espino D."/>
            <person name="Jungbluth S."/>
            <person name="Walsh D.A."/>
            <person name="Denef V.J."/>
            <person name="McMahon K.D."/>
            <person name="Konstantinidis K.T."/>
            <person name="Eloe-Fadrosh E.A."/>
            <person name="Kyrpides N.C."/>
            <person name="Woyke T."/>
        </authorList>
    </citation>
    <scope>NUCLEOTIDE SEQUENCE</scope>
    <source>
        <strain evidence="1">GVMAG-M-3300009155-48</strain>
    </source>
</reference>
<sequence>MSIDILYYSNYCLHSKKILQYLAKEALTNQLNCICIDRRTRDQKSGQIYIILENGKQLMMPPNVHSVPAMLLVKENFRVILGEEIIQYLQPKVKKQNAIATQNQGEPMGFVLNQSNNGMSIVSEQFTYYNMSPEELSAKGKGAGRQMYNYVSANDETYTIPTPPDNYHPDKVSGDVTLDSLQNQRNEEINKFFPNNSPFIPNV</sequence>
<dbReference type="EMBL" id="MN738924">
    <property type="protein sequence ID" value="QHT31627.1"/>
    <property type="molecule type" value="Genomic_DNA"/>
</dbReference>
<proteinExistence type="predicted"/>